<proteinExistence type="predicted"/>
<dbReference type="OrthoDB" id="5967150at2759"/>
<dbReference type="SUPFAM" id="SSF48403">
    <property type="entry name" value="Ankyrin repeat"/>
    <property type="match status" value="1"/>
</dbReference>
<dbReference type="Proteomes" id="UP001163046">
    <property type="component" value="Unassembled WGS sequence"/>
</dbReference>
<reference evidence="1" key="1">
    <citation type="submission" date="2023-01" db="EMBL/GenBank/DDBJ databases">
        <title>Genome assembly of the deep-sea coral Lophelia pertusa.</title>
        <authorList>
            <person name="Herrera S."/>
            <person name="Cordes E."/>
        </authorList>
    </citation>
    <scope>NUCLEOTIDE SEQUENCE</scope>
    <source>
        <strain evidence="1">USNM1676648</strain>
        <tissue evidence="1">Polyp</tissue>
    </source>
</reference>
<protein>
    <submittedName>
        <fullName evidence="1">Uncharacterized protein</fullName>
    </submittedName>
</protein>
<name>A0A9X0D6A0_9CNID</name>
<feature type="non-terminal residue" evidence="1">
    <location>
        <position position="54"/>
    </location>
</feature>
<dbReference type="EMBL" id="MU825445">
    <property type="protein sequence ID" value="KAJ7388962.1"/>
    <property type="molecule type" value="Genomic_DNA"/>
</dbReference>
<gene>
    <name evidence="1" type="ORF">OS493_034598</name>
</gene>
<dbReference type="Pfam" id="PF13637">
    <property type="entry name" value="Ank_4"/>
    <property type="match status" value="1"/>
</dbReference>
<comment type="caution">
    <text evidence="1">The sequence shown here is derived from an EMBL/GenBank/DDBJ whole genome shotgun (WGS) entry which is preliminary data.</text>
</comment>
<organism evidence="1 2">
    <name type="scientific">Desmophyllum pertusum</name>
    <dbReference type="NCBI Taxonomy" id="174260"/>
    <lineage>
        <taxon>Eukaryota</taxon>
        <taxon>Metazoa</taxon>
        <taxon>Cnidaria</taxon>
        <taxon>Anthozoa</taxon>
        <taxon>Hexacorallia</taxon>
        <taxon>Scleractinia</taxon>
        <taxon>Caryophylliina</taxon>
        <taxon>Caryophylliidae</taxon>
        <taxon>Desmophyllum</taxon>
    </lineage>
</organism>
<dbReference type="Gene3D" id="1.25.40.20">
    <property type="entry name" value="Ankyrin repeat-containing domain"/>
    <property type="match status" value="1"/>
</dbReference>
<dbReference type="InterPro" id="IPR002110">
    <property type="entry name" value="Ankyrin_rpt"/>
</dbReference>
<evidence type="ECO:0000313" key="1">
    <source>
        <dbReference type="EMBL" id="KAJ7388962.1"/>
    </source>
</evidence>
<accession>A0A9X0D6A0</accession>
<evidence type="ECO:0000313" key="2">
    <source>
        <dbReference type="Proteomes" id="UP001163046"/>
    </source>
</evidence>
<sequence>MSDPISVVSLLCEAMSEQGKDVKAQVNHQDKFGQTPFHRAALRGATICALNLLQ</sequence>
<dbReference type="InterPro" id="IPR036770">
    <property type="entry name" value="Ankyrin_rpt-contain_sf"/>
</dbReference>
<dbReference type="AlphaFoldDB" id="A0A9X0D6A0"/>
<keyword evidence="2" id="KW-1185">Reference proteome</keyword>